<dbReference type="SUPFAM" id="SSF56112">
    <property type="entry name" value="Protein kinase-like (PK-like)"/>
    <property type="match status" value="1"/>
</dbReference>
<dbReference type="Proteomes" id="UP000634647">
    <property type="component" value="Unassembled WGS sequence"/>
</dbReference>
<comment type="caution">
    <text evidence="2">The sequence shown here is derived from an EMBL/GenBank/DDBJ whole genome shotgun (WGS) entry which is preliminary data.</text>
</comment>
<accession>A0AAN4ZYK0</accession>
<evidence type="ECO:0000313" key="2">
    <source>
        <dbReference type="EMBL" id="GHD98288.1"/>
    </source>
</evidence>
<organism evidence="2 5">
    <name type="scientific">Allgaiera indica</name>
    <dbReference type="NCBI Taxonomy" id="765699"/>
    <lineage>
        <taxon>Bacteria</taxon>
        <taxon>Pseudomonadati</taxon>
        <taxon>Pseudomonadota</taxon>
        <taxon>Alphaproteobacteria</taxon>
        <taxon>Rhodobacterales</taxon>
        <taxon>Paracoccaceae</taxon>
        <taxon>Allgaiera</taxon>
    </lineage>
</organism>
<evidence type="ECO:0000259" key="1">
    <source>
        <dbReference type="Pfam" id="PF01636"/>
    </source>
</evidence>
<dbReference type="AlphaFoldDB" id="A0AAN4ZYK0"/>
<sequence length="330" mass="35634">MPDRDQLAADFAARAGWGAARWLPLAGDASARRYFRLIAESGATSVLMDAPPGLAESVADFTRVAQHLRALDLSAPKILAEDPARGFLLLEDLGDALFARQLKADPGLEKRLYTAATDVLLHLNTAPPLPGLPVYDIATMADYVSVLAESYAGTDAAPLVAAMRKALGRLVPDTEAMILRDYHAENLLWLPERKGLARVGLLDFQLAMRCHPAYDLVSLLQDARRDVSPDIEAAMIARFAAATDAEPVAFAASYAALGAQRNLRIVGLFARLARQAGKTRYLAMIPRVWALAQRCLTHPELADLAEIVTKSIPEPSPDHLSALAAQCPAR</sequence>
<reference evidence="2" key="3">
    <citation type="submission" date="2023-06" db="EMBL/GenBank/DDBJ databases">
        <authorList>
            <person name="Sun Q."/>
            <person name="Zhou Y."/>
        </authorList>
    </citation>
    <scope>NUCLEOTIDE SEQUENCE</scope>
    <source>
        <strain evidence="2">CGMCC 1.10859</strain>
    </source>
</reference>
<dbReference type="EMBL" id="FNOB01000004">
    <property type="protein sequence ID" value="SDW50091.1"/>
    <property type="molecule type" value="Genomic_DNA"/>
</dbReference>
<dbReference type="Gene3D" id="3.30.200.20">
    <property type="entry name" value="Phosphorylase Kinase, domain 1"/>
    <property type="match status" value="1"/>
</dbReference>
<dbReference type="Pfam" id="PF01636">
    <property type="entry name" value="APH"/>
    <property type="match status" value="1"/>
</dbReference>
<evidence type="ECO:0000313" key="4">
    <source>
        <dbReference type="Proteomes" id="UP000199541"/>
    </source>
</evidence>
<evidence type="ECO:0000313" key="5">
    <source>
        <dbReference type="Proteomes" id="UP000634647"/>
    </source>
</evidence>
<reference evidence="2" key="1">
    <citation type="journal article" date="2014" name="Int. J. Syst. Evol. Microbiol.">
        <title>Complete genome sequence of Corynebacterium casei LMG S-19264T (=DSM 44701T), isolated from a smear-ripened cheese.</title>
        <authorList>
            <consortium name="US DOE Joint Genome Institute (JGI-PGF)"/>
            <person name="Walter F."/>
            <person name="Albersmeier A."/>
            <person name="Kalinowski J."/>
            <person name="Ruckert C."/>
        </authorList>
    </citation>
    <scope>NUCLEOTIDE SEQUENCE</scope>
    <source>
        <strain evidence="2">CGMCC 1.10859</strain>
    </source>
</reference>
<protein>
    <submittedName>
        <fullName evidence="2">Aminoglycoside phosphotransferase</fullName>
    </submittedName>
</protein>
<evidence type="ECO:0000313" key="3">
    <source>
        <dbReference type="EMBL" id="SDW50091.1"/>
    </source>
</evidence>
<dbReference type="Proteomes" id="UP000199541">
    <property type="component" value="Unassembled WGS sequence"/>
</dbReference>
<dbReference type="InterPro" id="IPR011009">
    <property type="entry name" value="Kinase-like_dom_sf"/>
</dbReference>
<feature type="domain" description="Aminoglycoside phosphotransferase" evidence="1">
    <location>
        <begin position="23"/>
        <end position="240"/>
    </location>
</feature>
<name>A0AAN4ZYK0_9RHOB</name>
<dbReference type="RefSeq" id="WP_035842646.1">
    <property type="nucleotide sequence ID" value="NZ_BNAB01000001.1"/>
</dbReference>
<dbReference type="EMBL" id="BNAB01000001">
    <property type="protein sequence ID" value="GHD98288.1"/>
    <property type="molecule type" value="Genomic_DNA"/>
</dbReference>
<reference evidence="3 4" key="2">
    <citation type="submission" date="2016-10" db="EMBL/GenBank/DDBJ databases">
        <authorList>
            <person name="Varghese N."/>
            <person name="Submissions S."/>
        </authorList>
    </citation>
    <scope>NUCLEOTIDE SEQUENCE [LARGE SCALE GENOMIC DNA]</scope>
    <source>
        <strain evidence="3 4">DSM 24802</strain>
    </source>
</reference>
<proteinExistence type="predicted"/>
<keyword evidence="4" id="KW-1185">Reference proteome</keyword>
<gene>
    <name evidence="2" type="ORF">GCM10008024_01200</name>
    <name evidence="3" type="ORF">SAMN05444006_10496</name>
</gene>
<dbReference type="Gene3D" id="3.90.1200.10">
    <property type="match status" value="1"/>
</dbReference>
<dbReference type="InterPro" id="IPR002575">
    <property type="entry name" value="Aminoglycoside_PTrfase"/>
</dbReference>